<dbReference type="SUPFAM" id="SSF49265">
    <property type="entry name" value="Fibronectin type III"/>
    <property type="match status" value="1"/>
</dbReference>
<dbReference type="Proteomes" id="UP000829720">
    <property type="component" value="Unassembled WGS sequence"/>
</dbReference>
<keyword evidence="2" id="KW-0812">Transmembrane</keyword>
<name>A0A8T3E308_9TELE</name>
<dbReference type="InterPro" id="IPR013783">
    <property type="entry name" value="Ig-like_fold"/>
</dbReference>
<gene>
    <name evidence="3" type="ORF">AGOR_G00029010</name>
</gene>
<feature type="region of interest" description="Disordered" evidence="1">
    <location>
        <begin position="274"/>
        <end position="299"/>
    </location>
</feature>
<accession>A0A8T3E308</accession>
<protein>
    <recommendedName>
        <fullName evidence="5">LRRN4 C-terminal-like protein</fullName>
    </recommendedName>
</protein>
<keyword evidence="2" id="KW-0472">Membrane</keyword>
<evidence type="ECO:0000256" key="1">
    <source>
        <dbReference type="SAM" id="MobiDB-lite"/>
    </source>
</evidence>
<feature type="transmembrane region" description="Helical" evidence="2">
    <location>
        <begin position="248"/>
        <end position="269"/>
    </location>
</feature>
<feature type="compositionally biased region" description="Basic and acidic residues" evidence="1">
    <location>
        <begin position="290"/>
        <end position="299"/>
    </location>
</feature>
<evidence type="ECO:0000256" key="2">
    <source>
        <dbReference type="SAM" id="Phobius"/>
    </source>
</evidence>
<reference evidence="3" key="1">
    <citation type="submission" date="2021-01" db="EMBL/GenBank/DDBJ databases">
        <authorList>
            <person name="Zahm M."/>
            <person name="Roques C."/>
            <person name="Cabau C."/>
            <person name="Klopp C."/>
            <person name="Donnadieu C."/>
            <person name="Jouanno E."/>
            <person name="Lampietro C."/>
            <person name="Louis A."/>
            <person name="Herpin A."/>
            <person name="Echchiki A."/>
            <person name="Berthelot C."/>
            <person name="Parey E."/>
            <person name="Roest-Crollius H."/>
            <person name="Braasch I."/>
            <person name="Postlethwait J."/>
            <person name="Bobe J."/>
            <person name="Montfort J."/>
            <person name="Bouchez O."/>
            <person name="Begum T."/>
            <person name="Mejri S."/>
            <person name="Adams A."/>
            <person name="Chen W.-J."/>
            <person name="Guiguen Y."/>
        </authorList>
    </citation>
    <scope>NUCLEOTIDE SEQUENCE</scope>
    <source>
        <tissue evidence="3">Blood</tissue>
    </source>
</reference>
<sequence length="299" mass="32468">MNDRSMAKEKENIQPSKLIKKKLLEALRNAGMKKNEESKNILYSDTMAVTRSQPYLIVPLILALSSSYTALSLAKGNRTETRIRPRILEGLGLDPNEDYDDHEPTSPPTHSTVSPVHDKPDRCDYDPCRDQQRPCADLTAESGCQCPGLSGPYVVPEAPSLVLLAHQGSGVIVKWCAPSSTITQYRIVVEGWKPLVFGQTSRKAVLKDVELGAKVCVQAENKVGVSKPEERSCAIYEPETNGEFALKAGLVGGALGFLLLLSLVIFLLWKHKAGKSGGQGSSQTINGGGKLKEQEDAVL</sequence>
<keyword evidence="2" id="KW-1133">Transmembrane helix</keyword>
<dbReference type="AlphaFoldDB" id="A0A8T3E308"/>
<evidence type="ECO:0000313" key="3">
    <source>
        <dbReference type="EMBL" id="KAI1903613.1"/>
    </source>
</evidence>
<dbReference type="InterPro" id="IPR036116">
    <property type="entry name" value="FN3_sf"/>
</dbReference>
<dbReference type="CDD" id="cd00063">
    <property type="entry name" value="FN3"/>
    <property type="match status" value="1"/>
</dbReference>
<proteinExistence type="predicted"/>
<evidence type="ECO:0008006" key="5">
    <source>
        <dbReference type="Google" id="ProtNLM"/>
    </source>
</evidence>
<keyword evidence="4" id="KW-1185">Reference proteome</keyword>
<dbReference type="OrthoDB" id="676979at2759"/>
<dbReference type="EMBL" id="JAERUA010000002">
    <property type="protein sequence ID" value="KAI1903613.1"/>
    <property type="molecule type" value="Genomic_DNA"/>
</dbReference>
<dbReference type="Gene3D" id="2.60.40.10">
    <property type="entry name" value="Immunoglobulins"/>
    <property type="match status" value="1"/>
</dbReference>
<comment type="caution">
    <text evidence="3">The sequence shown here is derived from an EMBL/GenBank/DDBJ whole genome shotgun (WGS) entry which is preliminary data.</text>
</comment>
<feature type="region of interest" description="Disordered" evidence="1">
    <location>
        <begin position="90"/>
        <end position="118"/>
    </location>
</feature>
<organism evidence="3 4">
    <name type="scientific">Albula goreensis</name>
    <dbReference type="NCBI Taxonomy" id="1534307"/>
    <lineage>
        <taxon>Eukaryota</taxon>
        <taxon>Metazoa</taxon>
        <taxon>Chordata</taxon>
        <taxon>Craniata</taxon>
        <taxon>Vertebrata</taxon>
        <taxon>Euteleostomi</taxon>
        <taxon>Actinopterygii</taxon>
        <taxon>Neopterygii</taxon>
        <taxon>Teleostei</taxon>
        <taxon>Albuliformes</taxon>
        <taxon>Albulidae</taxon>
        <taxon>Albula</taxon>
    </lineage>
</organism>
<evidence type="ECO:0000313" key="4">
    <source>
        <dbReference type="Proteomes" id="UP000829720"/>
    </source>
</evidence>
<dbReference type="InterPro" id="IPR003961">
    <property type="entry name" value="FN3_dom"/>
</dbReference>